<dbReference type="Gene3D" id="1.10.110.10">
    <property type="entry name" value="Plant lipid-transfer and hydrophobic proteins"/>
    <property type="match status" value="1"/>
</dbReference>
<comment type="caution">
    <text evidence="10">The sequence shown here is derived from an EMBL/GenBank/DDBJ whole genome shotgun (WGS) entry which is preliminary data.</text>
</comment>
<dbReference type="FunFam" id="1.10.110.10:FF:000001">
    <property type="entry name" value="Bifunctional inhibitor/lipid-transfer protein/seed storage 2S albumin superfamily protein"/>
    <property type="match status" value="1"/>
</dbReference>
<dbReference type="GO" id="GO:0005886">
    <property type="term" value="C:plasma membrane"/>
    <property type="evidence" value="ECO:0007669"/>
    <property type="project" value="UniProtKB-SubCell"/>
</dbReference>
<feature type="transmembrane region" description="Helical" evidence="8">
    <location>
        <begin position="156"/>
        <end position="175"/>
    </location>
</feature>
<dbReference type="SMART" id="SM00499">
    <property type="entry name" value="AAI"/>
    <property type="match status" value="1"/>
</dbReference>
<organism evidence="10 11">
    <name type="scientific">Digitaria exilis</name>
    <dbReference type="NCBI Taxonomy" id="1010633"/>
    <lineage>
        <taxon>Eukaryota</taxon>
        <taxon>Viridiplantae</taxon>
        <taxon>Streptophyta</taxon>
        <taxon>Embryophyta</taxon>
        <taxon>Tracheophyta</taxon>
        <taxon>Spermatophyta</taxon>
        <taxon>Magnoliopsida</taxon>
        <taxon>Liliopsida</taxon>
        <taxon>Poales</taxon>
        <taxon>Poaceae</taxon>
        <taxon>PACMAD clade</taxon>
        <taxon>Panicoideae</taxon>
        <taxon>Panicodae</taxon>
        <taxon>Paniceae</taxon>
        <taxon>Anthephorinae</taxon>
        <taxon>Digitaria</taxon>
    </lineage>
</organism>
<dbReference type="EMBL" id="JACEFO010001741">
    <property type="protein sequence ID" value="KAF8713444.1"/>
    <property type="molecule type" value="Genomic_DNA"/>
</dbReference>
<dbReference type="PANTHER" id="PTHR33044">
    <property type="entry name" value="BIFUNCTIONAL INHIBITOR/LIPID-TRANSFER PROTEIN/SEED STORAGE 2S ALBUMIN SUPERFAMILY PROTEIN-RELATED"/>
    <property type="match status" value="1"/>
</dbReference>
<dbReference type="GO" id="GO:0098552">
    <property type="term" value="C:side of membrane"/>
    <property type="evidence" value="ECO:0007669"/>
    <property type="project" value="UniProtKB-KW"/>
</dbReference>
<keyword evidence="8" id="KW-0472">Membrane</keyword>
<dbReference type="InterPro" id="IPR043325">
    <property type="entry name" value="LTSS"/>
</dbReference>
<evidence type="ECO:0000256" key="7">
    <source>
        <dbReference type="ARBA" id="ARBA00023288"/>
    </source>
</evidence>
<evidence type="ECO:0000256" key="8">
    <source>
        <dbReference type="SAM" id="Phobius"/>
    </source>
</evidence>
<sequence length="261" mass="27039">MRGVDPEPGAVPLLHVGERGGADGAVLLGARRRPAWRAAVLGGGASAFGVTVNSTRALELPGKCKVTTPPVSQCDVITTHSVYGTSEVSVDWFCDCTNSMPNEFKYDSNNPGITLPLAASSFTVLQTTFCQDPRIEAFSISSCSLMMAARTMGTTMVMISLVAVLVALACSQAAAQGNGCSSVMMTLSPCMDFISSKAPNPGISCCSVLAGVVQTDPRCLCMVLDGTAASFGISINQTRALDLPEVCKVQAPPISQCSGMS</sequence>
<keyword evidence="6" id="KW-0325">Glycoprotein</keyword>
<dbReference type="OrthoDB" id="911994at2759"/>
<keyword evidence="7" id="KW-0449">Lipoprotein</keyword>
<evidence type="ECO:0000313" key="10">
    <source>
        <dbReference type="EMBL" id="KAF8713444.1"/>
    </source>
</evidence>
<evidence type="ECO:0000256" key="1">
    <source>
        <dbReference type="ARBA" id="ARBA00004609"/>
    </source>
</evidence>
<reference evidence="10" key="1">
    <citation type="submission" date="2020-07" db="EMBL/GenBank/DDBJ databases">
        <title>Genome sequence and genetic diversity analysis of an under-domesticated orphan crop, white fonio (Digitaria exilis).</title>
        <authorList>
            <person name="Bennetzen J.L."/>
            <person name="Chen S."/>
            <person name="Ma X."/>
            <person name="Wang X."/>
            <person name="Yssel A.E.J."/>
            <person name="Chaluvadi S.R."/>
            <person name="Johnson M."/>
            <person name="Gangashetty P."/>
            <person name="Hamidou F."/>
            <person name="Sanogo M.D."/>
            <person name="Zwaenepoel A."/>
            <person name="Wallace J."/>
            <person name="Van De Peer Y."/>
            <person name="Van Deynze A."/>
        </authorList>
    </citation>
    <scope>NUCLEOTIDE SEQUENCE</scope>
    <source>
        <tissue evidence="10">Leaves</tissue>
    </source>
</reference>
<keyword evidence="3" id="KW-0336">GPI-anchor</keyword>
<dbReference type="AlphaFoldDB" id="A0A835C0E8"/>
<keyword evidence="4" id="KW-0732">Signal</keyword>
<dbReference type="Proteomes" id="UP000636709">
    <property type="component" value="Unassembled WGS sequence"/>
</dbReference>
<dbReference type="SUPFAM" id="SSF47699">
    <property type="entry name" value="Bifunctional inhibitor/lipid-transfer protein/seed storage 2S albumin"/>
    <property type="match status" value="1"/>
</dbReference>
<evidence type="ECO:0000256" key="6">
    <source>
        <dbReference type="ARBA" id="ARBA00023180"/>
    </source>
</evidence>
<name>A0A835C0E8_9POAL</name>
<proteinExistence type="inferred from homology"/>
<evidence type="ECO:0000256" key="5">
    <source>
        <dbReference type="ARBA" id="ARBA00023157"/>
    </source>
</evidence>
<dbReference type="InterPro" id="IPR036312">
    <property type="entry name" value="Bifun_inhib/LTP/seed_sf"/>
</dbReference>
<keyword evidence="8" id="KW-1133">Transmembrane helix</keyword>
<dbReference type="InterPro" id="IPR016140">
    <property type="entry name" value="Bifunc_inhib/LTP/seed_store"/>
</dbReference>
<comment type="subcellular location">
    <subcellularLocation>
        <location evidence="1">Cell membrane</location>
        <topology evidence="1">Lipid-anchor</topology>
        <topology evidence="1">GPI-anchor</topology>
    </subcellularLocation>
</comment>
<evidence type="ECO:0000259" key="9">
    <source>
        <dbReference type="SMART" id="SM00499"/>
    </source>
</evidence>
<dbReference type="CDD" id="cd00010">
    <property type="entry name" value="AAI_LTSS"/>
    <property type="match status" value="1"/>
</dbReference>
<keyword evidence="8" id="KW-0812">Transmembrane</keyword>
<evidence type="ECO:0000256" key="2">
    <source>
        <dbReference type="ARBA" id="ARBA00009748"/>
    </source>
</evidence>
<comment type="similarity">
    <text evidence="2">Belongs to the plant LTP family.</text>
</comment>
<evidence type="ECO:0000256" key="4">
    <source>
        <dbReference type="ARBA" id="ARBA00022729"/>
    </source>
</evidence>
<keyword evidence="5" id="KW-1015">Disulfide bond</keyword>
<keyword evidence="11" id="KW-1185">Reference proteome</keyword>
<evidence type="ECO:0000256" key="3">
    <source>
        <dbReference type="ARBA" id="ARBA00022622"/>
    </source>
</evidence>
<gene>
    <name evidence="10" type="ORF">HU200_028218</name>
</gene>
<protein>
    <recommendedName>
        <fullName evidence="9">Bifunctional inhibitor/plant lipid transfer protein/seed storage helical domain-containing protein</fullName>
    </recommendedName>
</protein>
<evidence type="ECO:0000313" key="11">
    <source>
        <dbReference type="Proteomes" id="UP000636709"/>
    </source>
</evidence>
<accession>A0A835C0E8</accession>
<dbReference type="Pfam" id="PF14368">
    <property type="entry name" value="LTP_2"/>
    <property type="match status" value="1"/>
</dbReference>
<feature type="domain" description="Bifunctional inhibitor/plant lipid transfer protein/seed storage helical" evidence="9">
    <location>
        <begin position="180"/>
        <end position="257"/>
    </location>
</feature>